<accession>A0A420IGS0</accession>
<name>A0A420IGS0_9PEZI</name>
<organism evidence="1 2">
    <name type="scientific">Golovinomyces cichoracearum</name>
    <dbReference type="NCBI Taxonomy" id="62708"/>
    <lineage>
        <taxon>Eukaryota</taxon>
        <taxon>Fungi</taxon>
        <taxon>Dikarya</taxon>
        <taxon>Ascomycota</taxon>
        <taxon>Pezizomycotina</taxon>
        <taxon>Leotiomycetes</taxon>
        <taxon>Erysiphales</taxon>
        <taxon>Erysiphaceae</taxon>
        <taxon>Golovinomyces</taxon>
    </lineage>
</organism>
<comment type="caution">
    <text evidence="1">The sequence shown here is derived from an EMBL/GenBank/DDBJ whole genome shotgun (WGS) entry which is preliminary data.</text>
</comment>
<protein>
    <submittedName>
        <fullName evidence="1">Uncharacterized protein</fullName>
    </submittedName>
</protein>
<dbReference type="Proteomes" id="UP000285326">
    <property type="component" value="Unassembled WGS sequence"/>
</dbReference>
<evidence type="ECO:0000313" key="2">
    <source>
        <dbReference type="Proteomes" id="UP000285326"/>
    </source>
</evidence>
<sequence length="106" mass="12186">MCQLRSQVGRLEPNDDASSVFKKEYFLAYLIFKCSNFFTNPWMTVEAKSFSSMNNQTQEYSCTWLKRVKLCVGVWKSLDPLPLLRLSLLSKVPPATSILFNSHSKV</sequence>
<dbReference type="AlphaFoldDB" id="A0A420IGS0"/>
<evidence type="ECO:0000313" key="1">
    <source>
        <dbReference type="EMBL" id="RKF73740.1"/>
    </source>
</evidence>
<proteinExistence type="predicted"/>
<dbReference type="EMBL" id="MCBS01024294">
    <property type="protein sequence ID" value="RKF73740.1"/>
    <property type="molecule type" value="Genomic_DNA"/>
</dbReference>
<gene>
    <name evidence="1" type="ORF">GcM1_242009</name>
</gene>
<reference evidence="1 2" key="1">
    <citation type="journal article" date="2018" name="BMC Genomics">
        <title>Comparative genome analyses reveal sequence features reflecting distinct modes of host-adaptation between dicot and monocot powdery mildew.</title>
        <authorList>
            <person name="Wu Y."/>
            <person name="Ma X."/>
            <person name="Pan Z."/>
            <person name="Kale S.D."/>
            <person name="Song Y."/>
            <person name="King H."/>
            <person name="Zhang Q."/>
            <person name="Presley C."/>
            <person name="Deng X."/>
            <person name="Wei C.I."/>
            <person name="Xiao S."/>
        </authorList>
    </citation>
    <scope>NUCLEOTIDE SEQUENCE [LARGE SCALE GENOMIC DNA]</scope>
    <source>
        <strain evidence="1">UMSG1</strain>
    </source>
</reference>